<keyword evidence="3" id="KW-0378">Hydrolase</keyword>
<keyword evidence="4" id="KW-0788">Thiol protease</keyword>
<feature type="signal peptide" evidence="5">
    <location>
        <begin position="1"/>
        <end position="35"/>
    </location>
</feature>
<evidence type="ECO:0000313" key="7">
    <source>
        <dbReference type="EMBL" id="GGM94915.1"/>
    </source>
</evidence>
<evidence type="ECO:0000313" key="8">
    <source>
        <dbReference type="Proteomes" id="UP000623461"/>
    </source>
</evidence>
<dbReference type="InterPro" id="IPR000064">
    <property type="entry name" value="NLP_P60_dom"/>
</dbReference>
<dbReference type="EMBL" id="BMNZ01000004">
    <property type="protein sequence ID" value="GGM94915.1"/>
    <property type="molecule type" value="Genomic_DNA"/>
</dbReference>
<dbReference type="RefSeq" id="WP_030195339.1">
    <property type="nucleotide sequence ID" value="NZ_BMNZ01000004.1"/>
</dbReference>
<organism evidence="7 8">
    <name type="scientific">Terrabacter tumescens</name>
    <dbReference type="NCBI Taxonomy" id="60443"/>
    <lineage>
        <taxon>Bacteria</taxon>
        <taxon>Bacillati</taxon>
        <taxon>Actinomycetota</taxon>
        <taxon>Actinomycetes</taxon>
        <taxon>Micrococcales</taxon>
        <taxon>Intrasporangiaceae</taxon>
        <taxon>Terrabacter</taxon>
    </lineage>
</organism>
<dbReference type="SUPFAM" id="SSF54001">
    <property type="entry name" value="Cysteine proteinases"/>
    <property type="match status" value="1"/>
</dbReference>
<feature type="domain" description="NlpC/P60" evidence="6">
    <location>
        <begin position="40"/>
        <end position="174"/>
    </location>
</feature>
<keyword evidence="8" id="KW-1185">Reference proteome</keyword>
<dbReference type="PROSITE" id="PS51318">
    <property type="entry name" value="TAT"/>
    <property type="match status" value="1"/>
</dbReference>
<evidence type="ECO:0000259" key="6">
    <source>
        <dbReference type="PROSITE" id="PS51935"/>
    </source>
</evidence>
<evidence type="ECO:0000256" key="3">
    <source>
        <dbReference type="ARBA" id="ARBA00022801"/>
    </source>
</evidence>
<comment type="caution">
    <text evidence="7">The sequence shown here is derived from an EMBL/GenBank/DDBJ whole genome shotgun (WGS) entry which is preliminary data.</text>
</comment>
<protein>
    <recommendedName>
        <fullName evidence="6">NlpC/P60 domain-containing protein</fullName>
    </recommendedName>
</protein>
<accession>A0ABQ2I018</accession>
<dbReference type="Proteomes" id="UP000623461">
    <property type="component" value="Unassembled WGS sequence"/>
</dbReference>
<evidence type="ECO:0000256" key="5">
    <source>
        <dbReference type="SAM" id="SignalP"/>
    </source>
</evidence>
<sequence length="178" mass="19221">MKTQPTRRAVLRSALATAVLSTAVLTAGPALTAQAAPNDPISRADVIARAQNWMDRNIQYSQTGTATGPDGVYSWRRDCSGFVSMALKLGPTGLSAPNTTALAGSTYSSGISKANMKAGDYLVDAGNHVVLFHKWANTDHTQFWLYEESNPTDDMNHRIANLSTYAGYVARRADNIRD</sequence>
<dbReference type="Gene3D" id="3.90.1720.10">
    <property type="entry name" value="endopeptidase domain like (from Nostoc punctiforme)"/>
    <property type="match status" value="1"/>
</dbReference>
<reference evidence="8" key="1">
    <citation type="journal article" date="2019" name="Int. J. Syst. Evol. Microbiol.">
        <title>The Global Catalogue of Microorganisms (GCM) 10K type strain sequencing project: providing services to taxonomists for standard genome sequencing and annotation.</title>
        <authorList>
            <consortium name="The Broad Institute Genomics Platform"/>
            <consortium name="The Broad Institute Genome Sequencing Center for Infectious Disease"/>
            <person name="Wu L."/>
            <person name="Ma J."/>
        </authorList>
    </citation>
    <scope>NUCLEOTIDE SEQUENCE [LARGE SCALE GENOMIC DNA]</scope>
    <source>
        <strain evidence="8">JCM 1365</strain>
    </source>
</reference>
<evidence type="ECO:0000256" key="1">
    <source>
        <dbReference type="ARBA" id="ARBA00007074"/>
    </source>
</evidence>
<dbReference type="InterPro" id="IPR038765">
    <property type="entry name" value="Papain-like_cys_pep_sf"/>
</dbReference>
<name>A0ABQ2I018_9MICO</name>
<evidence type="ECO:0000256" key="4">
    <source>
        <dbReference type="ARBA" id="ARBA00022807"/>
    </source>
</evidence>
<evidence type="ECO:0000256" key="2">
    <source>
        <dbReference type="ARBA" id="ARBA00022670"/>
    </source>
</evidence>
<dbReference type="InterPro" id="IPR006311">
    <property type="entry name" value="TAT_signal"/>
</dbReference>
<gene>
    <name evidence="7" type="ORF">GCM10009721_21480</name>
</gene>
<dbReference type="PROSITE" id="PS51935">
    <property type="entry name" value="NLPC_P60"/>
    <property type="match status" value="1"/>
</dbReference>
<keyword evidence="2" id="KW-0645">Protease</keyword>
<proteinExistence type="inferred from homology"/>
<feature type="chain" id="PRO_5045748351" description="NlpC/P60 domain-containing protein" evidence="5">
    <location>
        <begin position="36"/>
        <end position="178"/>
    </location>
</feature>
<keyword evidence="5" id="KW-0732">Signal</keyword>
<comment type="similarity">
    <text evidence="1">Belongs to the peptidase C40 family.</text>
</comment>